<evidence type="ECO:0000259" key="1">
    <source>
        <dbReference type="Pfam" id="PF13180"/>
    </source>
</evidence>
<sequence>MIQSMNRIRPGRTVPLFLLYLFCFAFEGYAQQSFDAKDIEAVTSAVIKKAYPACVRLWGFDTVKKVQNSAQFTGVVVTAEGHILTAAHAIAPGKIYLVNFPDGRRGLAEGKGRISSESQGRPDMGLVKIIDKGIWPYAEMGWSSSIKTNAMCVSIAYPTTLSQKLPSVRFGRISRMTDFWGFMVSTCAMEPGDSGGPLFDELGRVIALHSRIDVDEKINYEIPVDLYRKYWTALNVAEDYKELPLNKDTFGPDPQKTAIRPIAELENIERQFNKSAFYFNGSCLQISSSLDGKPQQVYGTVLSLNTKVPNPKFKTGSFLVSKSSLVGDRIFIDQGTGKTFNAIVVSRDKENDLVLLYVTSKLKTGIRLKSLADSLSIKFNDLGKFLLSTLPGQDNKIGVLGSSYFDLDKKFSSGYFGASATFINKQIVLTRIAPRSPAEAAGLMLQDVITGINGISISLPPEYGTEIMKYEPGDTISIQGLRNGVPYSLLVNLTLMPSTGNHPADHFAGGKSKRRDGFKAVFTHDSVLKPEECGGPVFDLDGKFYGINIARFSRTSCLVISPKTIYDFVLKSL</sequence>
<dbReference type="InterPro" id="IPR009003">
    <property type="entry name" value="Peptidase_S1_PA"/>
</dbReference>
<dbReference type="EMBL" id="SJSM01000004">
    <property type="protein sequence ID" value="TCC97077.1"/>
    <property type="molecule type" value="Genomic_DNA"/>
</dbReference>
<gene>
    <name evidence="2" type="ORF">EZ444_09475</name>
</gene>
<name>A0A4R0NBR9_9SPHI</name>
<organism evidence="2 3">
    <name type="scientific">Pedobacter hiemivivus</name>
    <dbReference type="NCBI Taxonomy" id="2530454"/>
    <lineage>
        <taxon>Bacteria</taxon>
        <taxon>Pseudomonadati</taxon>
        <taxon>Bacteroidota</taxon>
        <taxon>Sphingobacteriia</taxon>
        <taxon>Sphingobacteriales</taxon>
        <taxon>Sphingobacteriaceae</taxon>
        <taxon>Pedobacter</taxon>
    </lineage>
</organism>
<dbReference type="Gene3D" id="2.40.10.120">
    <property type="match status" value="1"/>
</dbReference>
<dbReference type="PANTHER" id="PTHR43019">
    <property type="entry name" value="SERINE ENDOPROTEASE DEGS"/>
    <property type="match status" value="1"/>
</dbReference>
<dbReference type="InterPro" id="IPR036034">
    <property type="entry name" value="PDZ_sf"/>
</dbReference>
<dbReference type="PANTHER" id="PTHR43019:SF23">
    <property type="entry name" value="PROTEASE DO-LIKE 5, CHLOROPLASTIC"/>
    <property type="match status" value="1"/>
</dbReference>
<proteinExistence type="predicted"/>
<dbReference type="Pfam" id="PF13365">
    <property type="entry name" value="Trypsin_2"/>
    <property type="match status" value="1"/>
</dbReference>
<feature type="domain" description="PDZ" evidence="1">
    <location>
        <begin position="415"/>
        <end position="492"/>
    </location>
</feature>
<dbReference type="InterPro" id="IPR001478">
    <property type="entry name" value="PDZ"/>
</dbReference>
<dbReference type="SUPFAM" id="SSF50156">
    <property type="entry name" value="PDZ domain-like"/>
    <property type="match status" value="1"/>
</dbReference>
<dbReference type="SUPFAM" id="SSF50494">
    <property type="entry name" value="Trypsin-like serine proteases"/>
    <property type="match status" value="2"/>
</dbReference>
<dbReference type="Proteomes" id="UP000291117">
    <property type="component" value="Unassembled WGS sequence"/>
</dbReference>
<accession>A0A4R0NBR9</accession>
<evidence type="ECO:0000313" key="3">
    <source>
        <dbReference type="Proteomes" id="UP000291117"/>
    </source>
</evidence>
<dbReference type="Pfam" id="PF13180">
    <property type="entry name" value="PDZ_2"/>
    <property type="match status" value="1"/>
</dbReference>
<protein>
    <submittedName>
        <fullName evidence="2">PDZ domain-containing protein</fullName>
    </submittedName>
</protein>
<keyword evidence="3" id="KW-1185">Reference proteome</keyword>
<dbReference type="OrthoDB" id="728837at2"/>
<evidence type="ECO:0000313" key="2">
    <source>
        <dbReference type="EMBL" id="TCC97077.1"/>
    </source>
</evidence>
<dbReference type="Gene3D" id="2.30.42.10">
    <property type="match status" value="1"/>
</dbReference>
<reference evidence="2 3" key="1">
    <citation type="submission" date="2019-02" db="EMBL/GenBank/DDBJ databases">
        <title>Pedobacter sp. RP-3-8 sp. nov., isolated from Arctic soil.</title>
        <authorList>
            <person name="Dahal R.H."/>
        </authorList>
    </citation>
    <scope>NUCLEOTIDE SEQUENCE [LARGE SCALE GENOMIC DNA]</scope>
    <source>
        <strain evidence="2 3">RP-3-8</strain>
    </source>
</reference>
<dbReference type="AlphaFoldDB" id="A0A4R0NBR9"/>
<comment type="caution">
    <text evidence="2">The sequence shown here is derived from an EMBL/GenBank/DDBJ whole genome shotgun (WGS) entry which is preliminary data.</text>
</comment>